<dbReference type="InterPro" id="IPR023213">
    <property type="entry name" value="CAT-like_dom_sf"/>
</dbReference>
<evidence type="ECO:0008006" key="4">
    <source>
        <dbReference type="Google" id="ProtNLM"/>
    </source>
</evidence>
<dbReference type="PANTHER" id="PTHR42034">
    <property type="entry name" value="CHROMOSOME 7, WHOLE GENOME SHOTGUN SEQUENCE-RELATED"/>
    <property type="match status" value="1"/>
</dbReference>
<dbReference type="Proteomes" id="UP000308199">
    <property type="component" value="Unassembled WGS sequence"/>
</dbReference>
<gene>
    <name evidence="2" type="ORF">EW145_g2554</name>
</gene>
<evidence type="ECO:0000313" key="2">
    <source>
        <dbReference type="EMBL" id="THH08645.1"/>
    </source>
</evidence>
<proteinExistence type="predicted"/>
<organism evidence="2 3">
    <name type="scientific">Phellinidium pouzarii</name>
    <dbReference type="NCBI Taxonomy" id="167371"/>
    <lineage>
        <taxon>Eukaryota</taxon>
        <taxon>Fungi</taxon>
        <taxon>Dikarya</taxon>
        <taxon>Basidiomycota</taxon>
        <taxon>Agaricomycotina</taxon>
        <taxon>Agaricomycetes</taxon>
        <taxon>Hymenochaetales</taxon>
        <taxon>Hymenochaetaceae</taxon>
        <taxon>Phellinidium</taxon>
    </lineage>
</organism>
<name>A0A4S4LAU7_9AGAM</name>
<reference evidence="2 3" key="1">
    <citation type="submission" date="2019-02" db="EMBL/GenBank/DDBJ databases">
        <title>Genome sequencing of the rare red list fungi Phellinidium pouzarii.</title>
        <authorList>
            <person name="Buettner E."/>
            <person name="Kellner H."/>
        </authorList>
    </citation>
    <scope>NUCLEOTIDE SEQUENCE [LARGE SCALE GENOMIC DNA]</scope>
    <source>
        <strain evidence="2 3">DSM 108285</strain>
    </source>
</reference>
<keyword evidence="3" id="KW-1185">Reference proteome</keyword>
<sequence length="551" mass="61631">MQSDYNFSSPDGGKTWTRKTFGVEQLVAVMSSKTPGFGSLTGGYVVAFPHAVSAEALRRPLEAAWIRLRKIAPVVAYKTKDTKNPEYSLYLEYTVPADAKTAQKWAEETIHWHKDKMSIRERDIAMKNNWWPAAEGHYNYELHIAPDVEDGKWQIMMNSAHWSSDVRGTLQLSELLFTYLNEYMVQDPPAVPSLNIKWGSETAKLTPPGVVAAAIASGLPMSTLFPKLAPKSHDEPMDSQADAPSTTTEVEVEQKSEAAPETAPPAGPVLFFRPTPVVDAEPKYDARACDIWLTAEESAKFRNACRAHKVTVTQAITALMAVAEVEWVLKFTQGGTEEERKQTIETFENATHIISAWNVVDQRYKLKDYARHDSVKGSPPFSAEGFPLMIDMATVREAVKYNKTTGEVERDTSAAVFWDVVARMCQDLWHSSDSDLPAYMQRELMCQAYSKIYDPTSYMIPLLMSSSVGDIEKLGLLTAFSPAVPSNAAKRLLIEQVSVSVRCPTPAKMVLAWQWNKRLLIRPQTAARWTSEKGMQEMGQVMKSWIDATCQ</sequence>
<protein>
    <recommendedName>
        <fullName evidence="4">Condensation domain-containing protein</fullName>
    </recommendedName>
</protein>
<accession>A0A4S4LAU7</accession>
<evidence type="ECO:0000313" key="3">
    <source>
        <dbReference type="Proteomes" id="UP000308199"/>
    </source>
</evidence>
<dbReference type="OrthoDB" id="3252971at2759"/>
<dbReference type="EMBL" id="SGPK01000092">
    <property type="protein sequence ID" value="THH08645.1"/>
    <property type="molecule type" value="Genomic_DNA"/>
</dbReference>
<feature type="region of interest" description="Disordered" evidence="1">
    <location>
        <begin position="227"/>
        <end position="268"/>
    </location>
</feature>
<evidence type="ECO:0000256" key="1">
    <source>
        <dbReference type="SAM" id="MobiDB-lite"/>
    </source>
</evidence>
<dbReference type="PANTHER" id="PTHR42034:SF1">
    <property type="entry name" value="CONDENSATION DOMAIN-CONTAINING PROTEIN"/>
    <property type="match status" value="1"/>
</dbReference>
<comment type="caution">
    <text evidence="2">The sequence shown here is derived from an EMBL/GenBank/DDBJ whole genome shotgun (WGS) entry which is preliminary data.</text>
</comment>
<dbReference type="AlphaFoldDB" id="A0A4S4LAU7"/>
<dbReference type="Gene3D" id="3.30.559.10">
    <property type="entry name" value="Chloramphenicol acetyltransferase-like domain"/>
    <property type="match status" value="1"/>
</dbReference>